<feature type="domain" description="Potassium channel" evidence="2">
    <location>
        <begin position="130"/>
        <end position="201"/>
    </location>
</feature>
<dbReference type="GO" id="GO:0034220">
    <property type="term" value="P:monoatomic ion transmembrane transport"/>
    <property type="evidence" value="ECO:0007669"/>
    <property type="project" value="UniProtKB-KW"/>
</dbReference>
<dbReference type="RefSeq" id="WP_225698034.1">
    <property type="nucleotide sequence ID" value="NZ_JAIXNE010000002.1"/>
</dbReference>
<feature type="transmembrane region" description="Helical" evidence="1">
    <location>
        <begin position="80"/>
        <end position="100"/>
    </location>
</feature>
<dbReference type="InterPro" id="IPR013099">
    <property type="entry name" value="K_chnl_dom"/>
</dbReference>
<dbReference type="Gene3D" id="1.10.287.70">
    <property type="match status" value="1"/>
</dbReference>
<evidence type="ECO:0000313" key="5">
    <source>
        <dbReference type="EMBL" id="MCA6077230.1"/>
    </source>
</evidence>
<keyword evidence="3" id="KW-0813">Transport</keyword>
<dbReference type="EMBL" id="JAIXNE010000004">
    <property type="protein sequence ID" value="MCA6077230.1"/>
    <property type="molecule type" value="Genomic_DNA"/>
</dbReference>
<evidence type="ECO:0000313" key="3">
    <source>
        <dbReference type="EMBL" id="MCA6074925.1"/>
    </source>
</evidence>
<name>A0A9X1HN12_9BACT</name>
<feature type="transmembrane region" description="Helical" evidence="1">
    <location>
        <begin position="181"/>
        <end position="201"/>
    </location>
</feature>
<feature type="transmembrane region" description="Helical" evidence="1">
    <location>
        <begin position="7"/>
        <end position="26"/>
    </location>
</feature>
<sequence>MATPKKIWSILLMAEIFILAFVSGFMPVKLITGLNALMFILIYFTSAMSISTLNKKFFILVWISMGLQILSQLFDYNEFVVTMQIVNIFFFSAIVGLLINRIARAKSITESVIFEAINGYLLLGVLFAAMVGLMFRFDPTSFSFNNISEVRNNEFIYFSFVTITTLGYGDVLPVQPYAKSLAMLAAVTGQLYLTIIIALLVGKYSNQLTQ</sequence>
<keyword evidence="1" id="KW-1133">Transmembrane helix</keyword>
<reference evidence="3" key="1">
    <citation type="submission" date="2021-09" db="EMBL/GenBank/DDBJ databases">
        <title>Fulvivirga sp. isolated from coastal sediment.</title>
        <authorList>
            <person name="Yu H."/>
        </authorList>
    </citation>
    <scope>NUCLEOTIDE SEQUENCE</scope>
    <source>
        <strain evidence="3">1062</strain>
    </source>
</reference>
<evidence type="ECO:0000313" key="4">
    <source>
        <dbReference type="EMBL" id="MCA6076102.1"/>
    </source>
</evidence>
<gene>
    <name evidence="3" type="ORF">LDX50_08595</name>
    <name evidence="4" type="ORF">LDX50_14565</name>
    <name evidence="5" type="ORF">LDX50_20285</name>
</gene>
<evidence type="ECO:0000259" key="2">
    <source>
        <dbReference type="Pfam" id="PF07885"/>
    </source>
</evidence>
<dbReference type="EMBL" id="JAIXNE010000002">
    <property type="protein sequence ID" value="MCA6074925.1"/>
    <property type="molecule type" value="Genomic_DNA"/>
</dbReference>
<organism evidence="3 6">
    <name type="scientific">Fulvivirga sedimenti</name>
    <dbReference type="NCBI Taxonomy" id="2879465"/>
    <lineage>
        <taxon>Bacteria</taxon>
        <taxon>Pseudomonadati</taxon>
        <taxon>Bacteroidota</taxon>
        <taxon>Cytophagia</taxon>
        <taxon>Cytophagales</taxon>
        <taxon>Fulvivirgaceae</taxon>
        <taxon>Fulvivirga</taxon>
    </lineage>
</organism>
<feature type="transmembrane region" description="Helical" evidence="1">
    <location>
        <begin position="57"/>
        <end position="74"/>
    </location>
</feature>
<dbReference type="AlphaFoldDB" id="A0A9X1HN12"/>
<feature type="transmembrane region" description="Helical" evidence="1">
    <location>
        <begin position="32"/>
        <end position="50"/>
    </location>
</feature>
<keyword evidence="1" id="KW-0472">Membrane</keyword>
<proteinExistence type="predicted"/>
<evidence type="ECO:0000256" key="1">
    <source>
        <dbReference type="SAM" id="Phobius"/>
    </source>
</evidence>
<accession>A0A9X1HN12</accession>
<feature type="transmembrane region" description="Helical" evidence="1">
    <location>
        <begin position="112"/>
        <end position="135"/>
    </location>
</feature>
<dbReference type="SUPFAM" id="SSF81324">
    <property type="entry name" value="Voltage-gated potassium channels"/>
    <property type="match status" value="1"/>
</dbReference>
<dbReference type="Pfam" id="PF07885">
    <property type="entry name" value="Ion_trans_2"/>
    <property type="match status" value="1"/>
</dbReference>
<dbReference type="Proteomes" id="UP001139409">
    <property type="component" value="Unassembled WGS sequence"/>
</dbReference>
<keyword evidence="3" id="KW-0407">Ion channel</keyword>
<evidence type="ECO:0000313" key="6">
    <source>
        <dbReference type="Proteomes" id="UP001139409"/>
    </source>
</evidence>
<keyword evidence="1" id="KW-0812">Transmembrane</keyword>
<keyword evidence="6" id="KW-1185">Reference proteome</keyword>
<dbReference type="EMBL" id="JAIXNE010000003">
    <property type="protein sequence ID" value="MCA6076102.1"/>
    <property type="molecule type" value="Genomic_DNA"/>
</dbReference>
<comment type="caution">
    <text evidence="3">The sequence shown here is derived from an EMBL/GenBank/DDBJ whole genome shotgun (WGS) entry which is preliminary data.</text>
</comment>
<keyword evidence="3" id="KW-0406">Ion transport</keyword>
<protein>
    <submittedName>
        <fullName evidence="3">Potassium channel family protein</fullName>
    </submittedName>
</protein>